<evidence type="ECO:0000256" key="2">
    <source>
        <dbReference type="ARBA" id="ARBA00022801"/>
    </source>
</evidence>
<comment type="catalytic activity">
    <reaction evidence="4">
        <text>a 2'-deoxyribonucleoside 5'-triphosphate + H2O = a 2'-deoxyribonucleoside 5'-phosphate + diphosphate + H(+)</text>
        <dbReference type="Rhea" id="RHEA:44644"/>
        <dbReference type="ChEBI" id="CHEBI:15377"/>
        <dbReference type="ChEBI" id="CHEBI:15378"/>
        <dbReference type="ChEBI" id="CHEBI:33019"/>
        <dbReference type="ChEBI" id="CHEBI:61560"/>
        <dbReference type="ChEBI" id="CHEBI:65317"/>
        <dbReference type="EC" id="3.6.1.9"/>
    </reaction>
</comment>
<dbReference type="SUPFAM" id="SSF52972">
    <property type="entry name" value="ITPase-like"/>
    <property type="match status" value="1"/>
</dbReference>
<keyword evidence="2 4" id="KW-0378">Hydrolase</keyword>
<dbReference type="HAMAP" id="MF_00528">
    <property type="entry name" value="Maf"/>
    <property type="match status" value="1"/>
</dbReference>
<comment type="caution">
    <text evidence="5">The sequence shown here is derived from an EMBL/GenBank/DDBJ whole genome shotgun (WGS) entry which is preliminary data.</text>
</comment>
<comment type="cofactor">
    <cofactor evidence="1 4">
        <name>a divalent metal cation</name>
        <dbReference type="ChEBI" id="CHEBI:60240"/>
    </cofactor>
</comment>
<keyword evidence="3 4" id="KW-0546">Nucleotide metabolism</keyword>
<evidence type="ECO:0000256" key="1">
    <source>
        <dbReference type="ARBA" id="ARBA00001968"/>
    </source>
</evidence>
<dbReference type="AlphaFoldDB" id="A0A8J7M9B3"/>
<keyword evidence="6" id="KW-1185">Reference proteome</keyword>
<comment type="catalytic activity">
    <reaction evidence="4">
        <text>a ribonucleoside 5'-triphosphate + H2O = a ribonucleoside 5'-phosphate + diphosphate + H(+)</text>
        <dbReference type="Rhea" id="RHEA:23996"/>
        <dbReference type="ChEBI" id="CHEBI:15377"/>
        <dbReference type="ChEBI" id="CHEBI:15378"/>
        <dbReference type="ChEBI" id="CHEBI:33019"/>
        <dbReference type="ChEBI" id="CHEBI:58043"/>
        <dbReference type="ChEBI" id="CHEBI:61557"/>
        <dbReference type="EC" id="3.6.1.9"/>
    </reaction>
</comment>
<sequence length="198" mass="21218">MSAIVLASASEARATMLRAAGVAVETMPARIDEAMVKAALLAEEAPPRDIADKLAELKALRVSARCPGRLVIGADQVLVCEGKLFDKPPTREAAREQLCALRGQTHRLLSAAVIARDGAPIWRHVGQAQLAMRPFTDAFLDQYLDAMGDAVTTTVGAYMLEGLGSQLFARVQGDYFTVLGLPLLEVLGFLRAQGMLVE</sequence>
<evidence type="ECO:0000256" key="4">
    <source>
        <dbReference type="HAMAP-Rule" id="MF_00528"/>
    </source>
</evidence>
<comment type="caution">
    <text evidence="4">Lacks conserved residue(s) required for the propagation of feature annotation.</text>
</comment>
<keyword evidence="4" id="KW-0963">Cytoplasm</keyword>
<dbReference type="InterPro" id="IPR029001">
    <property type="entry name" value="ITPase-like_fam"/>
</dbReference>
<dbReference type="Gene3D" id="3.90.950.10">
    <property type="match status" value="1"/>
</dbReference>
<dbReference type="PANTHER" id="PTHR43213:SF5">
    <property type="entry name" value="BIFUNCTIONAL DTTP_UTP PYROPHOSPHATASE_METHYLTRANSFERASE PROTEIN-RELATED"/>
    <property type="match status" value="1"/>
</dbReference>
<name>A0A8J7M9B3_9RHOB</name>
<dbReference type="Pfam" id="PF02545">
    <property type="entry name" value="Maf"/>
    <property type="match status" value="1"/>
</dbReference>
<protein>
    <recommendedName>
        <fullName evidence="4">Nucleoside triphosphate pyrophosphatase</fullName>
        <ecNumber evidence="4">3.6.1.9</ecNumber>
    </recommendedName>
    <alternativeName>
        <fullName evidence="4">Nucleotide pyrophosphatase</fullName>
        <shortName evidence="4">Nucleotide PPase</shortName>
    </alternativeName>
</protein>
<dbReference type="PIRSF" id="PIRSF006305">
    <property type="entry name" value="Maf"/>
    <property type="match status" value="1"/>
</dbReference>
<dbReference type="EMBL" id="JAEHHL010000009">
    <property type="protein sequence ID" value="MBK0400523.1"/>
    <property type="molecule type" value="Genomic_DNA"/>
</dbReference>
<proteinExistence type="inferred from homology"/>
<organism evidence="5 6">
    <name type="scientific">Thermohalobaculum xanthum</name>
    <dbReference type="NCBI Taxonomy" id="2753746"/>
    <lineage>
        <taxon>Bacteria</taxon>
        <taxon>Pseudomonadati</taxon>
        <taxon>Pseudomonadota</taxon>
        <taxon>Alphaproteobacteria</taxon>
        <taxon>Rhodobacterales</taxon>
        <taxon>Paracoccaceae</taxon>
        <taxon>Thermohalobaculum</taxon>
    </lineage>
</organism>
<dbReference type="GO" id="GO:0005737">
    <property type="term" value="C:cytoplasm"/>
    <property type="evidence" value="ECO:0007669"/>
    <property type="project" value="UniProtKB-SubCell"/>
</dbReference>
<dbReference type="PANTHER" id="PTHR43213">
    <property type="entry name" value="BIFUNCTIONAL DTTP/UTP PYROPHOSPHATASE/METHYLTRANSFERASE PROTEIN-RELATED"/>
    <property type="match status" value="1"/>
</dbReference>
<dbReference type="GO" id="GO:0009117">
    <property type="term" value="P:nucleotide metabolic process"/>
    <property type="evidence" value="ECO:0007669"/>
    <property type="project" value="UniProtKB-KW"/>
</dbReference>
<dbReference type="InterPro" id="IPR003697">
    <property type="entry name" value="Maf-like"/>
</dbReference>
<reference evidence="5" key="1">
    <citation type="submission" date="2020-12" db="EMBL/GenBank/DDBJ databases">
        <title>Bacterial taxonomy.</title>
        <authorList>
            <person name="Pan X."/>
        </authorList>
    </citation>
    <scope>NUCLEOTIDE SEQUENCE</scope>
    <source>
        <strain evidence="5">M0105</strain>
    </source>
</reference>
<accession>A0A8J7M9B3</accession>
<evidence type="ECO:0000313" key="5">
    <source>
        <dbReference type="EMBL" id="MBK0400523.1"/>
    </source>
</evidence>
<comment type="function">
    <text evidence="4">Nucleoside triphosphate pyrophosphatase. May have a dual role in cell division arrest and in preventing the incorporation of modified nucleotides into cellular nucleic acids.</text>
</comment>
<dbReference type="Proteomes" id="UP000655420">
    <property type="component" value="Unassembled WGS sequence"/>
</dbReference>
<evidence type="ECO:0000313" key="6">
    <source>
        <dbReference type="Proteomes" id="UP000655420"/>
    </source>
</evidence>
<gene>
    <name evidence="5" type="ORF">H0I76_15085</name>
</gene>
<dbReference type="RefSeq" id="WP_200611430.1">
    <property type="nucleotide sequence ID" value="NZ_JAEHHL010000009.1"/>
</dbReference>
<comment type="subcellular location">
    <subcellularLocation>
        <location evidence="4">Cytoplasm</location>
    </subcellularLocation>
</comment>
<dbReference type="CDD" id="cd00555">
    <property type="entry name" value="Maf"/>
    <property type="match status" value="1"/>
</dbReference>
<evidence type="ECO:0000256" key="3">
    <source>
        <dbReference type="ARBA" id="ARBA00023080"/>
    </source>
</evidence>
<dbReference type="GO" id="GO:0047429">
    <property type="term" value="F:nucleoside triphosphate diphosphatase activity"/>
    <property type="evidence" value="ECO:0007669"/>
    <property type="project" value="UniProtKB-EC"/>
</dbReference>
<dbReference type="EC" id="3.6.1.9" evidence="4"/>
<feature type="active site" description="Proton acceptor" evidence="4">
    <location>
        <position position="75"/>
    </location>
</feature>
<comment type="similarity">
    <text evidence="4">Belongs to the Maf family.</text>
</comment>